<keyword evidence="3" id="KW-0227">DNA damage</keyword>
<dbReference type="InterPro" id="IPR003738">
    <property type="entry name" value="SRAP"/>
</dbReference>
<evidence type="ECO:0000256" key="4">
    <source>
        <dbReference type="ARBA" id="ARBA00022801"/>
    </source>
</evidence>
<dbReference type="PANTHER" id="PTHR13604">
    <property type="entry name" value="DC12-RELATED"/>
    <property type="match status" value="1"/>
</dbReference>
<gene>
    <name evidence="9" type="ORF">SAMN05660477_00464</name>
</gene>
<evidence type="ECO:0000313" key="9">
    <source>
        <dbReference type="EMBL" id="SKB64519.1"/>
    </source>
</evidence>
<evidence type="ECO:0000313" key="10">
    <source>
        <dbReference type="Proteomes" id="UP000191112"/>
    </source>
</evidence>
<dbReference type="Pfam" id="PF02586">
    <property type="entry name" value="SRAP"/>
    <property type="match status" value="1"/>
</dbReference>
<keyword evidence="7" id="KW-0456">Lyase</keyword>
<dbReference type="STRING" id="619805.SAMN05660477_00464"/>
<evidence type="ECO:0000256" key="1">
    <source>
        <dbReference type="ARBA" id="ARBA00008136"/>
    </source>
</evidence>
<keyword evidence="4 8" id="KW-0378">Hydrolase</keyword>
<dbReference type="GO" id="GO:0003697">
    <property type="term" value="F:single-stranded DNA binding"/>
    <property type="evidence" value="ECO:0007669"/>
    <property type="project" value="InterPro"/>
</dbReference>
<evidence type="ECO:0000256" key="6">
    <source>
        <dbReference type="ARBA" id="ARBA00023125"/>
    </source>
</evidence>
<evidence type="ECO:0000256" key="8">
    <source>
        <dbReference type="RuleBase" id="RU364100"/>
    </source>
</evidence>
<evidence type="ECO:0000256" key="7">
    <source>
        <dbReference type="ARBA" id="ARBA00023239"/>
    </source>
</evidence>
<dbReference type="GO" id="GO:0006508">
    <property type="term" value="P:proteolysis"/>
    <property type="evidence" value="ECO:0007669"/>
    <property type="project" value="UniProtKB-KW"/>
</dbReference>
<evidence type="ECO:0000256" key="3">
    <source>
        <dbReference type="ARBA" id="ARBA00022763"/>
    </source>
</evidence>
<evidence type="ECO:0000256" key="5">
    <source>
        <dbReference type="ARBA" id="ARBA00023124"/>
    </source>
</evidence>
<protein>
    <recommendedName>
        <fullName evidence="8">Abasic site processing protein</fullName>
        <ecNumber evidence="8">3.4.-.-</ecNumber>
    </recommendedName>
</protein>
<accession>A0A1T5CYP7</accession>
<dbReference type="GO" id="GO:0008233">
    <property type="term" value="F:peptidase activity"/>
    <property type="evidence" value="ECO:0007669"/>
    <property type="project" value="UniProtKB-KW"/>
</dbReference>
<sequence>MCYYVDAKLAKKQIKDAFGVGYNGPDYEGSSFVNGFAHPNIPIILDDNPDEAILGNWGIIPPWAKNRDGQKMTLNARIETIGEKASFKASVNKRCLVLVNGFYEWKWLDAKGKEKEKFYIQLDNDDKPFALGGIYNVWTDKETGEQLTSFSIVTTEANELMAEIHNTKHRMPMVLDKTIQEAWLDDRKIQDFSFPHYNPKLVAKVV</sequence>
<dbReference type="AlphaFoldDB" id="A0A1T5CYP7"/>
<comment type="similarity">
    <text evidence="1 8">Belongs to the SOS response-associated peptidase family.</text>
</comment>
<dbReference type="OrthoDB" id="9782620at2"/>
<dbReference type="PANTHER" id="PTHR13604:SF0">
    <property type="entry name" value="ABASIC SITE PROCESSING PROTEIN HMCES"/>
    <property type="match status" value="1"/>
</dbReference>
<dbReference type="SUPFAM" id="SSF143081">
    <property type="entry name" value="BB1717-like"/>
    <property type="match status" value="1"/>
</dbReference>
<dbReference type="Proteomes" id="UP000191112">
    <property type="component" value="Unassembled WGS sequence"/>
</dbReference>
<proteinExistence type="inferred from homology"/>
<keyword evidence="2 8" id="KW-0645">Protease</keyword>
<dbReference type="EMBL" id="FUYZ01000001">
    <property type="protein sequence ID" value="SKB64519.1"/>
    <property type="molecule type" value="Genomic_DNA"/>
</dbReference>
<dbReference type="RefSeq" id="WP_079665746.1">
    <property type="nucleotide sequence ID" value="NZ_FUYZ01000001.1"/>
</dbReference>
<reference evidence="9 10" key="1">
    <citation type="submission" date="2017-02" db="EMBL/GenBank/DDBJ databases">
        <authorList>
            <person name="Peterson S.W."/>
        </authorList>
    </citation>
    <scope>NUCLEOTIDE SEQUENCE [LARGE SCALE GENOMIC DNA]</scope>
    <source>
        <strain evidence="9 10">DSM 22323</strain>
    </source>
</reference>
<name>A0A1T5CYP7_9FLAO</name>
<keyword evidence="10" id="KW-1185">Reference proteome</keyword>
<dbReference type="Gene3D" id="3.90.1680.10">
    <property type="entry name" value="SOS response associated peptidase-like"/>
    <property type="match status" value="1"/>
</dbReference>
<dbReference type="GO" id="GO:0016829">
    <property type="term" value="F:lyase activity"/>
    <property type="evidence" value="ECO:0007669"/>
    <property type="project" value="UniProtKB-KW"/>
</dbReference>
<dbReference type="EC" id="3.4.-.-" evidence="8"/>
<dbReference type="InterPro" id="IPR036590">
    <property type="entry name" value="SRAP-like"/>
</dbReference>
<keyword evidence="5" id="KW-0190">Covalent protein-DNA linkage</keyword>
<organism evidence="9 10">
    <name type="scientific">Soonwooa buanensis</name>
    <dbReference type="NCBI Taxonomy" id="619805"/>
    <lineage>
        <taxon>Bacteria</taxon>
        <taxon>Pseudomonadati</taxon>
        <taxon>Bacteroidota</taxon>
        <taxon>Flavobacteriia</taxon>
        <taxon>Flavobacteriales</taxon>
        <taxon>Weeksellaceae</taxon>
        <taxon>Chryseobacterium group</taxon>
        <taxon>Soonwooa</taxon>
    </lineage>
</organism>
<evidence type="ECO:0000256" key="2">
    <source>
        <dbReference type="ARBA" id="ARBA00022670"/>
    </source>
</evidence>
<dbReference type="GO" id="GO:0106300">
    <property type="term" value="P:protein-DNA covalent cross-linking repair"/>
    <property type="evidence" value="ECO:0007669"/>
    <property type="project" value="InterPro"/>
</dbReference>
<keyword evidence="6" id="KW-0238">DNA-binding</keyword>